<accession>A0ABU5DNK2</accession>
<evidence type="ECO:0000313" key="2">
    <source>
        <dbReference type="EMBL" id="MDY0747872.1"/>
    </source>
</evidence>
<dbReference type="InterPro" id="IPR016181">
    <property type="entry name" value="Acyl_CoA_acyltransferase"/>
</dbReference>
<sequence length="162" mass="18274">MRLRDIDPLNDSEITLVAERMRATLMEVEGDGLYTMEWLVDRVRWHLDGARQARVVLGIDDAGGVAGHTIFRVEQDEQGQPFGLVSTSYVLPAARRLGFASAFLQEAERWFRERQLPLAATWTSSTNTPLIALYARHSFAEDQRGPNDLTGTMMVRLAKRLA</sequence>
<evidence type="ECO:0000313" key="3">
    <source>
        <dbReference type="Proteomes" id="UP001285263"/>
    </source>
</evidence>
<dbReference type="Proteomes" id="UP001285263">
    <property type="component" value="Unassembled WGS sequence"/>
</dbReference>
<dbReference type="Gene3D" id="3.40.630.30">
    <property type="match status" value="1"/>
</dbReference>
<name>A0ABU5DNK2_9BURK</name>
<dbReference type="RefSeq" id="WP_320425841.1">
    <property type="nucleotide sequence ID" value="NZ_JAXCLA010000009.1"/>
</dbReference>
<dbReference type="InterPro" id="IPR000182">
    <property type="entry name" value="GNAT_dom"/>
</dbReference>
<comment type="caution">
    <text evidence="2">The sequence shown here is derived from an EMBL/GenBank/DDBJ whole genome shotgun (WGS) entry which is preliminary data.</text>
</comment>
<dbReference type="Pfam" id="PF00583">
    <property type="entry name" value="Acetyltransf_1"/>
    <property type="match status" value="1"/>
</dbReference>
<protein>
    <submittedName>
        <fullName evidence="2">GNAT family N-acetyltransferase</fullName>
    </submittedName>
</protein>
<reference evidence="2 3" key="1">
    <citation type="submission" date="2023-11" db="EMBL/GenBank/DDBJ databases">
        <title>Paucibacter sp. nov., isolated from fresh soil in Korea.</title>
        <authorList>
            <person name="Le N.T.T."/>
        </authorList>
    </citation>
    <scope>NUCLEOTIDE SEQUENCE [LARGE SCALE GENOMIC DNA]</scope>
    <source>
        <strain evidence="2 3">R3-3</strain>
    </source>
</reference>
<proteinExistence type="predicted"/>
<gene>
    <name evidence="2" type="ORF">SNE35_25440</name>
</gene>
<dbReference type="EMBL" id="JAXCLA010000009">
    <property type="protein sequence ID" value="MDY0747872.1"/>
    <property type="molecule type" value="Genomic_DNA"/>
</dbReference>
<dbReference type="SUPFAM" id="SSF55729">
    <property type="entry name" value="Acyl-CoA N-acyltransferases (Nat)"/>
    <property type="match status" value="1"/>
</dbReference>
<feature type="domain" description="N-acetyltransferase" evidence="1">
    <location>
        <begin position="1"/>
        <end position="162"/>
    </location>
</feature>
<keyword evidence="3" id="KW-1185">Reference proteome</keyword>
<dbReference type="CDD" id="cd04301">
    <property type="entry name" value="NAT_SF"/>
    <property type="match status" value="1"/>
</dbReference>
<organism evidence="2 3">
    <name type="scientific">Roseateles agri</name>
    <dbReference type="NCBI Taxonomy" id="3098619"/>
    <lineage>
        <taxon>Bacteria</taxon>
        <taxon>Pseudomonadati</taxon>
        <taxon>Pseudomonadota</taxon>
        <taxon>Betaproteobacteria</taxon>
        <taxon>Burkholderiales</taxon>
        <taxon>Sphaerotilaceae</taxon>
        <taxon>Roseateles</taxon>
    </lineage>
</organism>
<evidence type="ECO:0000259" key="1">
    <source>
        <dbReference type="PROSITE" id="PS51186"/>
    </source>
</evidence>
<dbReference type="PROSITE" id="PS51186">
    <property type="entry name" value="GNAT"/>
    <property type="match status" value="1"/>
</dbReference>